<reference evidence="1" key="1">
    <citation type="journal article" date="2010" name="Genomics">
        <title>Tracing phylogenomic events leading to diversity of Haemophilus influenzae and the emergence of Brazilian Purpuric Fever (BPF)-associated clones.</title>
        <authorList>
            <person name="Papazisi L."/>
            <person name="Ratnayake S."/>
            <person name="Remortel B.G."/>
            <person name="Bock G.R."/>
            <person name="Liang W."/>
            <person name="Saeed A.I."/>
            <person name="Liu J."/>
            <person name="Fleischmann R.D."/>
            <person name="Kilian M."/>
            <person name="Peterson S.N."/>
        </authorList>
    </citation>
    <scope>NUCLEOTIDE SEQUENCE [LARGE SCALE GENOMIC DNA]</scope>
    <source>
        <strain evidence="1">HK1212</strain>
    </source>
</reference>
<proteinExistence type="predicted"/>
<feature type="non-terminal residue" evidence="1">
    <location>
        <position position="35"/>
    </location>
</feature>
<sequence length="35" mass="3850">MLFPSITTVTFCERAKFPPDDIGQQIAVPKALLSN</sequence>
<name>A0A7G2JXJ4_HAEIF</name>
<dbReference type="AlphaFoldDB" id="A0A7G2JXJ4"/>
<dbReference type="EMBL" id="ABFC01001013">
    <property type="protein sequence ID" value="EFA27981.1"/>
    <property type="molecule type" value="Genomic_DNA"/>
</dbReference>
<protein>
    <submittedName>
        <fullName evidence="1">Uncharacterized protein</fullName>
    </submittedName>
</protein>
<accession>A0A7G2JXJ4</accession>
<gene>
    <name evidence="1" type="ORF">HAINFHK1212_1471</name>
</gene>
<organism evidence="1">
    <name type="scientific">Haemophilus influenzae HK1212</name>
    <dbReference type="NCBI Taxonomy" id="456482"/>
    <lineage>
        <taxon>Bacteria</taxon>
        <taxon>Pseudomonadati</taxon>
        <taxon>Pseudomonadota</taxon>
        <taxon>Gammaproteobacteria</taxon>
        <taxon>Pasteurellales</taxon>
        <taxon>Pasteurellaceae</taxon>
        <taxon>Haemophilus</taxon>
    </lineage>
</organism>
<evidence type="ECO:0000313" key="1">
    <source>
        <dbReference type="EMBL" id="EFA27981.1"/>
    </source>
</evidence>
<comment type="caution">
    <text evidence="1">The sequence shown here is derived from an EMBL/GenBank/DDBJ whole genome shotgun (WGS) entry which is preliminary data.</text>
</comment>